<protein>
    <recommendedName>
        <fullName evidence="3">Transcriptional regulator</fullName>
    </recommendedName>
</protein>
<dbReference type="Proteomes" id="UP000233837">
    <property type="component" value="Unassembled WGS sequence"/>
</dbReference>
<proteinExistence type="predicted"/>
<organism evidence="1 2">
    <name type="scientific">Dendrobium catenatum</name>
    <dbReference type="NCBI Taxonomy" id="906689"/>
    <lineage>
        <taxon>Eukaryota</taxon>
        <taxon>Viridiplantae</taxon>
        <taxon>Streptophyta</taxon>
        <taxon>Embryophyta</taxon>
        <taxon>Tracheophyta</taxon>
        <taxon>Spermatophyta</taxon>
        <taxon>Magnoliopsida</taxon>
        <taxon>Liliopsida</taxon>
        <taxon>Asparagales</taxon>
        <taxon>Orchidaceae</taxon>
        <taxon>Epidendroideae</taxon>
        <taxon>Malaxideae</taxon>
        <taxon>Dendrobiinae</taxon>
        <taxon>Dendrobium</taxon>
    </lineage>
</organism>
<reference evidence="1 2" key="2">
    <citation type="journal article" date="2017" name="Nature">
        <title>The Apostasia genome and the evolution of orchids.</title>
        <authorList>
            <person name="Zhang G.Q."/>
            <person name="Liu K.W."/>
            <person name="Li Z."/>
            <person name="Lohaus R."/>
            <person name="Hsiao Y.Y."/>
            <person name="Niu S.C."/>
            <person name="Wang J.Y."/>
            <person name="Lin Y.C."/>
            <person name="Xu Q."/>
            <person name="Chen L.J."/>
            <person name="Yoshida K."/>
            <person name="Fujiwara S."/>
            <person name="Wang Z.W."/>
            <person name="Zhang Y.Q."/>
            <person name="Mitsuda N."/>
            <person name="Wang M."/>
            <person name="Liu G.H."/>
            <person name="Pecoraro L."/>
            <person name="Huang H.X."/>
            <person name="Xiao X.J."/>
            <person name="Lin M."/>
            <person name="Wu X.Y."/>
            <person name="Wu W.L."/>
            <person name="Chen Y.Y."/>
            <person name="Chang S.B."/>
            <person name="Sakamoto S."/>
            <person name="Ohme-Takagi M."/>
            <person name="Yagi M."/>
            <person name="Zeng S.J."/>
            <person name="Shen C.Y."/>
            <person name="Yeh C.M."/>
            <person name="Luo Y.B."/>
            <person name="Tsai W.C."/>
            <person name="Van de Peer Y."/>
            <person name="Liu Z.J."/>
        </authorList>
    </citation>
    <scope>NUCLEOTIDE SEQUENCE [LARGE SCALE GENOMIC DNA]</scope>
    <source>
        <tissue evidence="1">The whole plant</tissue>
    </source>
</reference>
<evidence type="ECO:0008006" key="3">
    <source>
        <dbReference type="Google" id="ProtNLM"/>
    </source>
</evidence>
<dbReference type="Pfam" id="PF02622">
    <property type="entry name" value="DUF179"/>
    <property type="match status" value="1"/>
</dbReference>
<reference evidence="1 2" key="1">
    <citation type="journal article" date="2016" name="Sci. Rep.">
        <title>The Dendrobium catenatum Lindl. genome sequence provides insights into polysaccharide synthase, floral development and adaptive evolution.</title>
        <authorList>
            <person name="Zhang G.Q."/>
            <person name="Xu Q."/>
            <person name="Bian C."/>
            <person name="Tsai W.C."/>
            <person name="Yeh C.M."/>
            <person name="Liu K.W."/>
            <person name="Yoshida K."/>
            <person name="Zhang L.S."/>
            <person name="Chang S.B."/>
            <person name="Chen F."/>
            <person name="Shi Y."/>
            <person name="Su Y.Y."/>
            <person name="Zhang Y.Q."/>
            <person name="Chen L.J."/>
            <person name="Yin Y."/>
            <person name="Lin M."/>
            <person name="Huang H."/>
            <person name="Deng H."/>
            <person name="Wang Z.W."/>
            <person name="Zhu S.L."/>
            <person name="Zhao X."/>
            <person name="Deng C."/>
            <person name="Niu S.C."/>
            <person name="Huang J."/>
            <person name="Wang M."/>
            <person name="Liu G.H."/>
            <person name="Yang H.J."/>
            <person name="Xiao X.J."/>
            <person name="Hsiao Y.Y."/>
            <person name="Wu W.L."/>
            <person name="Chen Y.Y."/>
            <person name="Mitsuda N."/>
            <person name="Ohme-Takagi M."/>
            <person name="Luo Y.B."/>
            <person name="Van de Peer Y."/>
            <person name="Liu Z.J."/>
        </authorList>
    </citation>
    <scope>NUCLEOTIDE SEQUENCE [LARGE SCALE GENOMIC DNA]</scope>
    <source>
        <tissue evidence="1">The whole plant</tissue>
    </source>
</reference>
<name>A0A2I0VMP5_9ASPA</name>
<dbReference type="SUPFAM" id="SSF143456">
    <property type="entry name" value="VC0467-like"/>
    <property type="match status" value="1"/>
</dbReference>
<sequence length="269" mass="30304">MQNELYPELLLYSAQNKSAIHYDGDMLVVSIIKFLVSQGRNSLYLSKYEGYLWKHSLNNSKKKATAHDASPFLTSKMNPHLNDSIVQNIGGNNHLPAESPAPNNLHNKAHYIVPGYILFATDKLREAIPFNNSTILVTLVNEGQVLQGLILNKPVMWDVFENMDHDWEPIKQAPISYGGPVRAQGLPLVSLARKPREGYTKVIHGVYFGNPVITSIAIEAIKSGDRSCNDYWFFLGYASWKWDQFFDELAEGAWHLSDDPTGSLNWPNS</sequence>
<evidence type="ECO:0000313" key="1">
    <source>
        <dbReference type="EMBL" id="PKU64684.1"/>
    </source>
</evidence>
<dbReference type="PANTHER" id="PTHR31984:SF12">
    <property type="entry name" value="THIOREDOXIN DOMAIN-CONTAINING PROTEIN"/>
    <property type="match status" value="1"/>
</dbReference>
<keyword evidence="2" id="KW-1185">Reference proteome</keyword>
<dbReference type="InterPro" id="IPR003774">
    <property type="entry name" value="AlgH-like"/>
</dbReference>
<dbReference type="PANTHER" id="PTHR31984">
    <property type="entry name" value="TRANSPORTER, PUTATIVE (DUF179)-RELATED"/>
    <property type="match status" value="1"/>
</dbReference>
<accession>A0A2I0VMP5</accession>
<gene>
    <name evidence="1" type="ORF">MA16_Dca027442</name>
</gene>
<dbReference type="OrthoDB" id="775418at2759"/>
<evidence type="ECO:0000313" key="2">
    <source>
        <dbReference type="Proteomes" id="UP000233837"/>
    </source>
</evidence>
<dbReference type="EMBL" id="KZ503403">
    <property type="protein sequence ID" value="PKU64684.1"/>
    <property type="molecule type" value="Genomic_DNA"/>
</dbReference>
<dbReference type="AlphaFoldDB" id="A0A2I0VMP5"/>
<dbReference type="Gene3D" id="3.40.1740.10">
    <property type="entry name" value="VC0467-like"/>
    <property type="match status" value="1"/>
</dbReference>